<evidence type="ECO:0000313" key="4">
    <source>
        <dbReference type="Proteomes" id="UP000057820"/>
    </source>
</evidence>
<evidence type="ECO:0000256" key="1">
    <source>
        <dbReference type="ARBA" id="ARBA00023125"/>
    </source>
</evidence>
<accession>A0A0H5NSA6</accession>
<dbReference type="InterPro" id="IPR009057">
    <property type="entry name" value="Homeodomain-like_sf"/>
</dbReference>
<dbReference type="PANTHER" id="PTHR30055">
    <property type="entry name" value="HTH-TYPE TRANSCRIPTIONAL REGULATOR RUTR"/>
    <property type="match status" value="1"/>
</dbReference>
<dbReference type="Pfam" id="PF00440">
    <property type="entry name" value="TetR_N"/>
    <property type="match status" value="1"/>
</dbReference>
<dbReference type="EMBL" id="LN868938">
    <property type="protein sequence ID" value="CRY77924.1"/>
    <property type="molecule type" value="Genomic_DNA"/>
</dbReference>
<name>A0A0H5NSA6_NOCFR</name>
<dbReference type="InterPro" id="IPR023772">
    <property type="entry name" value="DNA-bd_HTH_TetR-type_CS"/>
</dbReference>
<dbReference type="PROSITE" id="PS01081">
    <property type="entry name" value="HTH_TETR_1"/>
    <property type="match status" value="1"/>
</dbReference>
<dbReference type="KEGG" id="nfr:ERS450000_02664"/>
<keyword evidence="1 2" id="KW-0238">DNA-binding</keyword>
<dbReference type="InterPro" id="IPR050109">
    <property type="entry name" value="HTH-type_TetR-like_transc_reg"/>
</dbReference>
<dbReference type="PANTHER" id="PTHR30055:SF229">
    <property type="entry name" value="HTH-TYPE TRANSCRIPTIONAL REPRESSOR RV1474C"/>
    <property type="match status" value="1"/>
</dbReference>
<dbReference type="SUPFAM" id="SSF48498">
    <property type="entry name" value="Tetracyclin repressor-like, C-terminal domain"/>
    <property type="match status" value="1"/>
</dbReference>
<gene>
    <name evidence="3" type="primary">yfiR_1</name>
    <name evidence="3" type="ORF">ERS450000_02664</name>
</gene>
<protein>
    <submittedName>
        <fullName evidence="3">Uncharacterized HTH-type transcriptional regulator yfiR</fullName>
    </submittedName>
</protein>
<sequence>MPRVSEEHLERRRQQILDAAQRCFARKGFFETSMQDVFAESGLSAGAVYRYFKSKNDLVAALAGQTSVQLRAVITAAVRAERLPTPAELVHTVALEVMRRSGPDGMVRLAPQAWALALVNEEAAVAVRGAMGGIRDLWFEYAARMRDAGLLAPDADVDAVAKTLITVLPGFILEHLILGDVDADTLARGVEALMPMAAPLPSGRE</sequence>
<dbReference type="GO" id="GO:0000976">
    <property type="term" value="F:transcription cis-regulatory region binding"/>
    <property type="evidence" value="ECO:0007669"/>
    <property type="project" value="TreeGrafter"/>
</dbReference>
<organism evidence="3 4">
    <name type="scientific">Nocardia farcinica</name>
    <dbReference type="NCBI Taxonomy" id="37329"/>
    <lineage>
        <taxon>Bacteria</taxon>
        <taxon>Bacillati</taxon>
        <taxon>Actinomycetota</taxon>
        <taxon>Actinomycetes</taxon>
        <taxon>Mycobacteriales</taxon>
        <taxon>Nocardiaceae</taxon>
        <taxon>Nocardia</taxon>
    </lineage>
</organism>
<dbReference type="Gene3D" id="1.10.357.10">
    <property type="entry name" value="Tetracycline Repressor, domain 2"/>
    <property type="match status" value="1"/>
</dbReference>
<proteinExistence type="predicted"/>
<dbReference type="InterPro" id="IPR036271">
    <property type="entry name" value="Tet_transcr_reg_TetR-rel_C_sf"/>
</dbReference>
<dbReference type="Proteomes" id="UP000057820">
    <property type="component" value="Chromosome 1"/>
</dbReference>
<dbReference type="PROSITE" id="PS50977">
    <property type="entry name" value="HTH_TETR_2"/>
    <property type="match status" value="1"/>
</dbReference>
<dbReference type="SUPFAM" id="SSF46689">
    <property type="entry name" value="Homeodomain-like"/>
    <property type="match status" value="1"/>
</dbReference>
<reference evidence="4" key="1">
    <citation type="submission" date="2015-03" db="EMBL/GenBank/DDBJ databases">
        <authorList>
            <consortium name="Pathogen Informatics"/>
        </authorList>
    </citation>
    <scope>NUCLEOTIDE SEQUENCE [LARGE SCALE GENOMIC DNA]</scope>
    <source>
        <strain evidence="4">NCTC11134</strain>
    </source>
</reference>
<dbReference type="InterPro" id="IPR001647">
    <property type="entry name" value="HTH_TetR"/>
</dbReference>
<evidence type="ECO:0000256" key="2">
    <source>
        <dbReference type="PROSITE-ProRule" id="PRU00335"/>
    </source>
</evidence>
<dbReference type="GO" id="GO:0003700">
    <property type="term" value="F:DNA-binding transcription factor activity"/>
    <property type="evidence" value="ECO:0007669"/>
    <property type="project" value="TreeGrafter"/>
</dbReference>
<dbReference type="PRINTS" id="PR00455">
    <property type="entry name" value="HTHTETR"/>
</dbReference>
<dbReference type="RefSeq" id="WP_060592771.1">
    <property type="nucleotide sequence ID" value="NZ_CAACYE020000001.1"/>
</dbReference>
<evidence type="ECO:0000313" key="3">
    <source>
        <dbReference type="EMBL" id="CRY77924.1"/>
    </source>
</evidence>
<feature type="DNA-binding region" description="H-T-H motif" evidence="2">
    <location>
        <begin position="33"/>
        <end position="52"/>
    </location>
</feature>
<dbReference type="AlphaFoldDB" id="A0A0H5NSA6"/>